<keyword evidence="2" id="KW-0813">Transport</keyword>
<evidence type="ECO:0000256" key="2">
    <source>
        <dbReference type="ARBA" id="ARBA00022448"/>
    </source>
</evidence>
<dbReference type="GO" id="GO:0055085">
    <property type="term" value="P:transmembrane transport"/>
    <property type="evidence" value="ECO:0007669"/>
    <property type="project" value="InterPro"/>
</dbReference>
<feature type="transmembrane region" description="Helical" evidence="7">
    <location>
        <begin position="253"/>
        <end position="276"/>
    </location>
</feature>
<feature type="transmembrane region" description="Helical" evidence="7">
    <location>
        <begin position="288"/>
        <end position="308"/>
    </location>
</feature>
<feature type="transmembrane region" description="Helical" evidence="7">
    <location>
        <begin position="119"/>
        <end position="147"/>
    </location>
</feature>
<evidence type="ECO:0000256" key="6">
    <source>
        <dbReference type="ARBA" id="ARBA00023136"/>
    </source>
</evidence>
<dbReference type="Pfam" id="PF03547">
    <property type="entry name" value="Mem_trans"/>
    <property type="match status" value="1"/>
</dbReference>
<feature type="transmembrane region" description="Helical" evidence="7">
    <location>
        <begin position="168"/>
        <end position="186"/>
    </location>
</feature>
<evidence type="ECO:0000313" key="9">
    <source>
        <dbReference type="Proteomes" id="UP000253975"/>
    </source>
</evidence>
<accession>A0A369LMC1</accession>
<organism evidence="8 9">
    <name type="scientific">Slackia isoflavoniconvertens</name>
    <dbReference type="NCBI Taxonomy" id="572010"/>
    <lineage>
        <taxon>Bacteria</taxon>
        <taxon>Bacillati</taxon>
        <taxon>Actinomycetota</taxon>
        <taxon>Coriobacteriia</taxon>
        <taxon>Eggerthellales</taxon>
        <taxon>Eggerthellaceae</taxon>
        <taxon>Slackia</taxon>
    </lineage>
</organism>
<dbReference type="PANTHER" id="PTHR36838:SF3">
    <property type="entry name" value="TRANSPORTER AUXIN EFFLUX CARRIER EC FAMILY"/>
    <property type="match status" value="1"/>
</dbReference>
<proteinExistence type="predicted"/>
<evidence type="ECO:0000256" key="3">
    <source>
        <dbReference type="ARBA" id="ARBA00022475"/>
    </source>
</evidence>
<keyword evidence="6 7" id="KW-0472">Membrane</keyword>
<comment type="caution">
    <text evidence="8">The sequence shown here is derived from an EMBL/GenBank/DDBJ whole genome shotgun (WGS) entry which is preliminary data.</text>
</comment>
<evidence type="ECO:0000256" key="7">
    <source>
        <dbReference type="SAM" id="Phobius"/>
    </source>
</evidence>
<feature type="transmembrane region" description="Helical" evidence="7">
    <location>
        <begin position="198"/>
        <end position="218"/>
    </location>
</feature>
<dbReference type="RefSeq" id="WP_114615028.1">
    <property type="nucleotide sequence ID" value="NZ_PPTO01000003.1"/>
</dbReference>
<name>A0A369LMC1_9ACTN</name>
<protein>
    <recommendedName>
        <fullName evidence="10">Transporter</fullName>
    </recommendedName>
</protein>
<keyword evidence="4 7" id="KW-0812">Transmembrane</keyword>
<dbReference type="Proteomes" id="UP000253975">
    <property type="component" value="Unassembled WGS sequence"/>
</dbReference>
<evidence type="ECO:0000256" key="4">
    <source>
        <dbReference type="ARBA" id="ARBA00022692"/>
    </source>
</evidence>
<feature type="transmembrane region" description="Helical" evidence="7">
    <location>
        <begin position="225"/>
        <end position="247"/>
    </location>
</feature>
<reference evidence="8 9" key="1">
    <citation type="journal article" date="2018" name="Elife">
        <title>Discovery and characterization of a prevalent human gut bacterial enzyme sufficient for the inactivation of a family of plant toxins.</title>
        <authorList>
            <person name="Koppel N."/>
            <person name="Bisanz J.E."/>
            <person name="Pandelia M.E."/>
            <person name="Turnbaugh P.J."/>
            <person name="Balskus E.P."/>
        </authorList>
    </citation>
    <scope>NUCLEOTIDE SEQUENCE [LARGE SCALE GENOMIC DNA]</scope>
    <source>
        <strain evidence="8 9">OB21 GAM31</strain>
    </source>
</reference>
<dbReference type="AlphaFoldDB" id="A0A369LMC1"/>
<feature type="transmembrane region" description="Helical" evidence="7">
    <location>
        <begin position="61"/>
        <end position="82"/>
    </location>
</feature>
<keyword evidence="5 7" id="KW-1133">Transmembrane helix</keyword>
<dbReference type="GO" id="GO:0016020">
    <property type="term" value="C:membrane"/>
    <property type="evidence" value="ECO:0007669"/>
    <property type="project" value="UniProtKB-SubCell"/>
</dbReference>
<comment type="subcellular location">
    <subcellularLocation>
        <location evidence="1">Membrane</location>
        <topology evidence="1">Multi-pass membrane protein</topology>
    </subcellularLocation>
</comment>
<feature type="transmembrane region" description="Helical" evidence="7">
    <location>
        <begin position="34"/>
        <end position="55"/>
    </location>
</feature>
<feature type="transmembrane region" description="Helical" evidence="7">
    <location>
        <begin position="6"/>
        <end position="22"/>
    </location>
</feature>
<evidence type="ECO:0000256" key="1">
    <source>
        <dbReference type="ARBA" id="ARBA00004141"/>
    </source>
</evidence>
<evidence type="ECO:0000313" key="8">
    <source>
        <dbReference type="EMBL" id="RDB60292.1"/>
    </source>
</evidence>
<evidence type="ECO:0000256" key="5">
    <source>
        <dbReference type="ARBA" id="ARBA00022989"/>
    </source>
</evidence>
<dbReference type="EMBL" id="PPTO01000003">
    <property type="protein sequence ID" value="RDB60292.1"/>
    <property type="molecule type" value="Genomic_DNA"/>
</dbReference>
<dbReference type="InterPro" id="IPR004776">
    <property type="entry name" value="Mem_transp_PIN-like"/>
</dbReference>
<keyword evidence="3" id="KW-1003">Cell membrane</keyword>
<gene>
    <name evidence="8" type="ORF">C1881_02860</name>
</gene>
<feature type="transmembrane region" description="Helical" evidence="7">
    <location>
        <begin position="94"/>
        <end position="113"/>
    </location>
</feature>
<sequence length="309" mass="32599">MEGVLIKVAAFVAIIVAGYCAGRSNSFGKRPGEVVSKIVFTFTLPCSVVHAFGSAQFTPQLLVLVPIGLACAFVPYVVAAIASRRCERADRVFYMLNICGFNIGCFALPYVQALFSPEMAVAVCMFDAGNAMMMTGGAYALTGLIAGTGKGPIEQPLKFVVKRLFSSLPFDAYLILIVLAVFDIKIPQQVVAFTEPIANANAFCAMLMLGLMIGFTSAGAKLKKVAIILGARALFSIAFCMLTLAFLPFDFMTKLVVCILLWAPASAMGPTFTLWCGGDEKLAGLSNGITIVEAIVIATAIVLATGVAA</sequence>
<dbReference type="PANTHER" id="PTHR36838">
    <property type="entry name" value="AUXIN EFFLUX CARRIER FAMILY PROTEIN"/>
    <property type="match status" value="1"/>
</dbReference>
<evidence type="ECO:0008006" key="10">
    <source>
        <dbReference type="Google" id="ProtNLM"/>
    </source>
</evidence>